<keyword evidence="3" id="KW-1185">Reference proteome</keyword>
<dbReference type="Proteomes" id="UP000828390">
    <property type="component" value="Unassembled WGS sequence"/>
</dbReference>
<dbReference type="AlphaFoldDB" id="A0A9D4EVZ5"/>
<evidence type="ECO:0000313" key="3">
    <source>
        <dbReference type="Proteomes" id="UP000828390"/>
    </source>
</evidence>
<reference evidence="2" key="1">
    <citation type="journal article" date="2019" name="bioRxiv">
        <title>The Genome of the Zebra Mussel, Dreissena polymorpha: A Resource for Invasive Species Research.</title>
        <authorList>
            <person name="McCartney M.A."/>
            <person name="Auch B."/>
            <person name="Kono T."/>
            <person name="Mallez S."/>
            <person name="Zhang Y."/>
            <person name="Obille A."/>
            <person name="Becker A."/>
            <person name="Abrahante J.E."/>
            <person name="Garbe J."/>
            <person name="Badalamenti J.P."/>
            <person name="Herman A."/>
            <person name="Mangelson H."/>
            <person name="Liachko I."/>
            <person name="Sullivan S."/>
            <person name="Sone E.D."/>
            <person name="Koren S."/>
            <person name="Silverstein K.A.T."/>
            <person name="Beckman K.B."/>
            <person name="Gohl D.M."/>
        </authorList>
    </citation>
    <scope>NUCLEOTIDE SEQUENCE</scope>
    <source>
        <strain evidence="2">Duluth1</strain>
        <tissue evidence="2">Whole animal</tissue>
    </source>
</reference>
<comment type="caution">
    <text evidence="2">The sequence shown here is derived from an EMBL/GenBank/DDBJ whole genome shotgun (WGS) entry which is preliminary data.</text>
</comment>
<sequence>MKETGQMTEPRFDMNEKPKRRRKYRSRSYNIGKSIYFEEDGLNIPNYRSKSVDRHRREIPTFTPVTNEDDIISYTYTGRESRPMSEESVYSYLRGSTSRRKKGLVQKKVESVPPSSRLSYDFDDLQARIYQQIQKAYGQADSDVKHKQFFLSLAMMQREHNKLKHLNLSKRDRLLLEKSFDEMKSLKEETVRVLSGIEQKQVASAKASARSRRSPMEQKLRGLMNRKPKEDPMLTKEKPKEKPRLKPIRPAGEKRELVDDFYTRQRLTGDWRYNVHHEQRLLNRTDQFINVLFCDNEVQITSSV</sequence>
<evidence type="ECO:0000256" key="1">
    <source>
        <dbReference type="SAM" id="MobiDB-lite"/>
    </source>
</evidence>
<gene>
    <name evidence="2" type="ORF">DPMN_165787</name>
</gene>
<accession>A0A9D4EVZ5</accession>
<feature type="region of interest" description="Disordered" evidence="1">
    <location>
        <begin position="1"/>
        <end position="25"/>
    </location>
</feature>
<organism evidence="2 3">
    <name type="scientific">Dreissena polymorpha</name>
    <name type="common">Zebra mussel</name>
    <name type="synonym">Mytilus polymorpha</name>
    <dbReference type="NCBI Taxonomy" id="45954"/>
    <lineage>
        <taxon>Eukaryota</taxon>
        <taxon>Metazoa</taxon>
        <taxon>Spiralia</taxon>
        <taxon>Lophotrochozoa</taxon>
        <taxon>Mollusca</taxon>
        <taxon>Bivalvia</taxon>
        <taxon>Autobranchia</taxon>
        <taxon>Heteroconchia</taxon>
        <taxon>Euheterodonta</taxon>
        <taxon>Imparidentia</taxon>
        <taxon>Neoheterodontei</taxon>
        <taxon>Myida</taxon>
        <taxon>Dreissenoidea</taxon>
        <taxon>Dreissenidae</taxon>
        <taxon>Dreissena</taxon>
    </lineage>
</organism>
<dbReference type="EMBL" id="JAIWYP010000008">
    <property type="protein sequence ID" value="KAH3787660.1"/>
    <property type="molecule type" value="Genomic_DNA"/>
</dbReference>
<evidence type="ECO:0000313" key="2">
    <source>
        <dbReference type="EMBL" id="KAH3787660.1"/>
    </source>
</evidence>
<proteinExistence type="predicted"/>
<reference evidence="2" key="2">
    <citation type="submission" date="2020-11" db="EMBL/GenBank/DDBJ databases">
        <authorList>
            <person name="McCartney M.A."/>
            <person name="Auch B."/>
            <person name="Kono T."/>
            <person name="Mallez S."/>
            <person name="Becker A."/>
            <person name="Gohl D.M."/>
            <person name="Silverstein K.A.T."/>
            <person name="Koren S."/>
            <person name="Bechman K.B."/>
            <person name="Herman A."/>
            <person name="Abrahante J.E."/>
            <person name="Garbe J."/>
        </authorList>
    </citation>
    <scope>NUCLEOTIDE SEQUENCE</scope>
    <source>
        <strain evidence="2">Duluth1</strain>
        <tissue evidence="2">Whole animal</tissue>
    </source>
</reference>
<feature type="region of interest" description="Disordered" evidence="1">
    <location>
        <begin position="204"/>
        <end position="250"/>
    </location>
</feature>
<protein>
    <submittedName>
        <fullName evidence="2">Uncharacterized protein</fullName>
    </submittedName>
</protein>
<name>A0A9D4EVZ5_DREPO</name>
<feature type="compositionally biased region" description="Basic and acidic residues" evidence="1">
    <location>
        <begin position="227"/>
        <end position="244"/>
    </location>
</feature>